<dbReference type="Pfam" id="PF00501">
    <property type="entry name" value="AMP-binding"/>
    <property type="match status" value="1"/>
</dbReference>
<dbReference type="Gene3D" id="3.40.50.720">
    <property type="entry name" value="NAD(P)-binding Rossmann-like Domain"/>
    <property type="match status" value="1"/>
</dbReference>
<dbReference type="InterPro" id="IPR036291">
    <property type="entry name" value="NAD(P)-bd_dom_sf"/>
</dbReference>
<dbReference type="SUPFAM" id="SSF56801">
    <property type="entry name" value="Acetyl-CoA synthetase-like"/>
    <property type="match status" value="1"/>
</dbReference>
<dbReference type="InParanoid" id="A0A165H0W0"/>
<dbReference type="PANTHER" id="PTHR43439">
    <property type="entry name" value="PHENYLACETATE-COENZYME A LIGASE"/>
    <property type="match status" value="1"/>
</dbReference>
<gene>
    <name evidence="5" type="ORF">CALCODRAFT_554676</name>
</gene>
<dbReference type="Gene3D" id="1.10.1200.10">
    <property type="entry name" value="ACP-like"/>
    <property type="match status" value="1"/>
</dbReference>
<dbReference type="InterPro" id="IPR042099">
    <property type="entry name" value="ANL_N_sf"/>
</dbReference>
<keyword evidence="2" id="KW-0597">Phosphoprotein</keyword>
<feature type="domain" description="AMP-dependent synthetase/ligase" evidence="3">
    <location>
        <begin position="53"/>
        <end position="395"/>
    </location>
</feature>
<sequence length="1120" mass="122053">MPANHYPPNYVTLQGQGVKTWSPPPLDGTMPFGEWIDWLGSKCAEHEYAVIVGDEGEANVSVPWGEVWRAVCRLAAKLRGEIPSSLDADGRPPVVAILTPVHSLAYATLVMALARAGFLAFPLSPRLSIPALENLLKRTNCRYLLGSTSASASGATALEETTASVVELLPTLTLVEPPSLAALYPRFARWPPTPYDAASDAACTPTLPSFDSVSSWAAGNRDAPAFFLHSSGSTNLPKPIAMHNRIWLTWARMYWYGDGDVAGNRWAGMMLPLFHIMGCSVFLGNPMASGTTALMFKPSEKPVQPTPENVLRVAHRGRANYISTVPSFLVEWSSNTRSVEILKGFTHVMFAGGPLPEEKGEMLIKNGVNIQVAYGLTEAGSIFTLSPNEEHKKAGWQFGRISDDVRYRMIPDSNGMSRLVVLDSDTHGIALSNVEGEEAFDTSDLLEEHWNYKGYWRLAGRSDDQITMANGEKTNPGPLEDIILGNTHVQAAIMFGRARDQVGVMIEPAQPVDITSNVQISHFRNLIWPEVEKANAIAPAYSRMFKELILVVDTAKKPLERTAKGTVQRNAALKQYEEEIDAIYAAAEEPTKAEWAAAPMTWDNSAIDAFVLRVTSGVMRPEGGHPIQVDRDLFEQGCDSLQATYIRAAIMSALKISPAVSNLTTSVPHNLVFINPTVDKLSAYLQQAIGRAHGSSTTVLNSDSVEMEMMTLVRKYTGSFPLHRPNNRAVKGKIVLVTGTTGMLGTYLLQRLLEDDGIDKIYALNRSTGSDSLIKRQAEAFVDRGLNPALLGSAKLKLLEGDVASADLGLKAGLLAELKSSVTTIIHNAWRLDFNLMLSSFESHIASTHNLINLALSVDAPRPAKLIFTSSISALSSWREPRPVPEILLTDASIAVGTGYGESKWVAEQVVASAAIERGVDVTIWRIGQLAGSRLNGAWSTTDWVPIVIKSSEALGALPDISEGDVSWVPIDEAAKAIIDSVHADAVAHVKGPRYFHLVHPRSTTWHAIFGAVSSSVSVPLIPYVDWIAKLESAASLAASKPSIAERIPAIKLIDFLRRGLLSEGDQPGKNAYKRKEAIGVDLETTQSVQMSETLRGLDILSENDVERWIQYWKKHGFLL</sequence>
<evidence type="ECO:0000259" key="3">
    <source>
        <dbReference type="Pfam" id="PF00501"/>
    </source>
</evidence>
<dbReference type="Pfam" id="PF23562">
    <property type="entry name" value="AMP-binding_C_3"/>
    <property type="match status" value="1"/>
</dbReference>
<organism evidence="5 6">
    <name type="scientific">Calocera cornea HHB12733</name>
    <dbReference type="NCBI Taxonomy" id="1353952"/>
    <lineage>
        <taxon>Eukaryota</taxon>
        <taxon>Fungi</taxon>
        <taxon>Dikarya</taxon>
        <taxon>Basidiomycota</taxon>
        <taxon>Agaricomycotina</taxon>
        <taxon>Dacrymycetes</taxon>
        <taxon>Dacrymycetales</taxon>
        <taxon>Dacrymycetaceae</taxon>
        <taxon>Calocera</taxon>
    </lineage>
</organism>
<dbReference type="InterPro" id="IPR051414">
    <property type="entry name" value="Adenylate-forming_Reductase"/>
</dbReference>
<evidence type="ECO:0000256" key="2">
    <source>
        <dbReference type="ARBA" id="ARBA00022553"/>
    </source>
</evidence>
<dbReference type="InterPro" id="IPR036736">
    <property type="entry name" value="ACP-like_sf"/>
</dbReference>
<dbReference type="PANTHER" id="PTHR43439:SF2">
    <property type="entry name" value="ENZYME, PUTATIVE (JCVI)-RELATED"/>
    <property type="match status" value="1"/>
</dbReference>
<dbReference type="EMBL" id="KV423948">
    <property type="protein sequence ID" value="KZT58729.1"/>
    <property type="molecule type" value="Genomic_DNA"/>
</dbReference>
<proteinExistence type="predicted"/>
<feature type="domain" description="Thioester reductase (TE)" evidence="4">
    <location>
        <begin position="737"/>
        <end position="978"/>
    </location>
</feature>
<keyword evidence="6" id="KW-1185">Reference proteome</keyword>
<dbReference type="STRING" id="1353952.A0A165H0W0"/>
<dbReference type="OrthoDB" id="429813at2759"/>
<dbReference type="Pfam" id="PF07993">
    <property type="entry name" value="NAD_binding_4"/>
    <property type="match status" value="1"/>
</dbReference>
<dbReference type="InterPro" id="IPR013120">
    <property type="entry name" value="FAR_NAD-bd"/>
</dbReference>
<dbReference type="SUPFAM" id="SSF51735">
    <property type="entry name" value="NAD(P)-binding Rossmann-fold domains"/>
    <property type="match status" value="1"/>
</dbReference>
<keyword evidence="1" id="KW-0596">Phosphopantetheine</keyword>
<dbReference type="InterPro" id="IPR000873">
    <property type="entry name" value="AMP-dep_synth/lig_dom"/>
</dbReference>
<evidence type="ECO:0000259" key="4">
    <source>
        <dbReference type="Pfam" id="PF07993"/>
    </source>
</evidence>
<reference evidence="5 6" key="1">
    <citation type="journal article" date="2016" name="Mol. Biol. Evol.">
        <title>Comparative Genomics of Early-Diverging Mushroom-Forming Fungi Provides Insights into the Origins of Lignocellulose Decay Capabilities.</title>
        <authorList>
            <person name="Nagy L.G."/>
            <person name="Riley R."/>
            <person name="Tritt A."/>
            <person name="Adam C."/>
            <person name="Daum C."/>
            <person name="Floudas D."/>
            <person name="Sun H."/>
            <person name="Yadav J.S."/>
            <person name="Pangilinan J."/>
            <person name="Larsson K.H."/>
            <person name="Matsuura K."/>
            <person name="Barry K."/>
            <person name="Labutti K."/>
            <person name="Kuo R."/>
            <person name="Ohm R.A."/>
            <person name="Bhattacharya S.S."/>
            <person name="Shirouzu T."/>
            <person name="Yoshinaga Y."/>
            <person name="Martin F.M."/>
            <person name="Grigoriev I.V."/>
            <person name="Hibbett D.S."/>
        </authorList>
    </citation>
    <scope>NUCLEOTIDE SEQUENCE [LARGE SCALE GENOMIC DNA]</scope>
    <source>
        <strain evidence="5 6">HHB12733</strain>
    </source>
</reference>
<accession>A0A165H0W0</accession>
<evidence type="ECO:0000256" key="1">
    <source>
        <dbReference type="ARBA" id="ARBA00022450"/>
    </source>
</evidence>
<name>A0A165H0W0_9BASI</name>
<dbReference type="Proteomes" id="UP000076842">
    <property type="component" value="Unassembled WGS sequence"/>
</dbReference>
<dbReference type="Gene3D" id="3.40.50.12780">
    <property type="entry name" value="N-terminal domain of ligase-like"/>
    <property type="match status" value="1"/>
</dbReference>
<protein>
    <submittedName>
        <fullName evidence="5">Acetyl-CoA synthetase-like protein</fullName>
    </submittedName>
</protein>
<evidence type="ECO:0000313" key="6">
    <source>
        <dbReference type="Proteomes" id="UP000076842"/>
    </source>
</evidence>
<dbReference type="AlphaFoldDB" id="A0A165H0W0"/>
<evidence type="ECO:0000313" key="5">
    <source>
        <dbReference type="EMBL" id="KZT58729.1"/>
    </source>
</evidence>